<organism evidence="2">
    <name type="scientific">Arundo donax</name>
    <name type="common">Giant reed</name>
    <name type="synonym">Donax arundinaceus</name>
    <dbReference type="NCBI Taxonomy" id="35708"/>
    <lineage>
        <taxon>Eukaryota</taxon>
        <taxon>Viridiplantae</taxon>
        <taxon>Streptophyta</taxon>
        <taxon>Embryophyta</taxon>
        <taxon>Tracheophyta</taxon>
        <taxon>Spermatophyta</taxon>
        <taxon>Magnoliopsida</taxon>
        <taxon>Liliopsida</taxon>
        <taxon>Poales</taxon>
        <taxon>Poaceae</taxon>
        <taxon>PACMAD clade</taxon>
        <taxon>Arundinoideae</taxon>
        <taxon>Arundineae</taxon>
        <taxon>Arundo</taxon>
    </lineage>
</organism>
<proteinExistence type="predicted"/>
<dbReference type="AlphaFoldDB" id="A0A0A9BUV8"/>
<evidence type="ECO:0000256" key="1">
    <source>
        <dbReference type="SAM" id="MobiDB-lite"/>
    </source>
</evidence>
<accession>A0A0A9BUV8</accession>
<feature type="compositionally biased region" description="Basic and acidic residues" evidence="1">
    <location>
        <begin position="7"/>
        <end position="31"/>
    </location>
</feature>
<reference evidence="2" key="2">
    <citation type="journal article" date="2015" name="Data Brief">
        <title>Shoot transcriptome of the giant reed, Arundo donax.</title>
        <authorList>
            <person name="Barrero R.A."/>
            <person name="Guerrero F.D."/>
            <person name="Moolhuijzen P."/>
            <person name="Goolsby J.A."/>
            <person name="Tidwell J."/>
            <person name="Bellgard S.E."/>
            <person name="Bellgard M.I."/>
        </authorList>
    </citation>
    <scope>NUCLEOTIDE SEQUENCE</scope>
    <source>
        <tissue evidence="2">Shoot tissue taken approximately 20 cm above the soil surface</tissue>
    </source>
</reference>
<reference evidence="2" key="1">
    <citation type="submission" date="2014-09" db="EMBL/GenBank/DDBJ databases">
        <authorList>
            <person name="Magalhaes I.L.F."/>
            <person name="Oliveira U."/>
            <person name="Santos F.R."/>
            <person name="Vidigal T.H.D.A."/>
            <person name="Brescovit A.D."/>
            <person name="Santos A.J."/>
        </authorList>
    </citation>
    <scope>NUCLEOTIDE SEQUENCE</scope>
    <source>
        <tissue evidence="2">Shoot tissue taken approximately 20 cm above the soil surface</tissue>
    </source>
</reference>
<feature type="region of interest" description="Disordered" evidence="1">
    <location>
        <begin position="1"/>
        <end position="31"/>
    </location>
</feature>
<protein>
    <submittedName>
        <fullName evidence="2">SPE1</fullName>
    </submittedName>
</protein>
<dbReference type="EMBL" id="GBRH01231907">
    <property type="protein sequence ID" value="JAD65988.1"/>
    <property type="molecule type" value="Transcribed_RNA"/>
</dbReference>
<sequence>MGGVSGDKSESDQQKRMEWGGDEIEGKKEESKKRIEIEIEIDRACYCGCQKRKFWKGR</sequence>
<evidence type="ECO:0000313" key="2">
    <source>
        <dbReference type="EMBL" id="JAD65988.1"/>
    </source>
</evidence>
<name>A0A0A9BUV8_ARUDO</name>